<evidence type="ECO:0000313" key="3">
    <source>
        <dbReference type="Proteomes" id="UP000324222"/>
    </source>
</evidence>
<gene>
    <name evidence="2" type="ORF">E2C01_000615</name>
</gene>
<sequence>MQLPAPDIPRGQGSTGDPTPDSQLTQRPVMLSVRRVCPHNTAGFARVLKGVVQVDRGLSQVRVRFPRRTGESGEERSGCREAGVVAVASAVGVVRVSATEINKCGQETTALSVRVATNTKVFLKDTDASDKREDDGDCTAGWRQPQPGSQRCHYASPRSRRTSPSL</sequence>
<protein>
    <submittedName>
        <fullName evidence="2">Uncharacterized protein</fullName>
    </submittedName>
</protein>
<evidence type="ECO:0000313" key="2">
    <source>
        <dbReference type="EMBL" id="MPC08044.1"/>
    </source>
</evidence>
<proteinExistence type="predicted"/>
<feature type="compositionally biased region" description="Polar residues" evidence="1">
    <location>
        <begin position="15"/>
        <end position="24"/>
    </location>
</feature>
<dbReference type="EMBL" id="VSRR010000015">
    <property type="protein sequence ID" value="MPC08044.1"/>
    <property type="molecule type" value="Genomic_DNA"/>
</dbReference>
<keyword evidence="3" id="KW-1185">Reference proteome</keyword>
<dbReference type="Proteomes" id="UP000324222">
    <property type="component" value="Unassembled WGS sequence"/>
</dbReference>
<accession>A0A5B7CH17</accession>
<feature type="region of interest" description="Disordered" evidence="1">
    <location>
        <begin position="1"/>
        <end position="24"/>
    </location>
</feature>
<comment type="caution">
    <text evidence="2">The sequence shown here is derived from an EMBL/GenBank/DDBJ whole genome shotgun (WGS) entry which is preliminary data.</text>
</comment>
<dbReference type="AlphaFoldDB" id="A0A5B7CH17"/>
<name>A0A5B7CH17_PORTR</name>
<evidence type="ECO:0000256" key="1">
    <source>
        <dbReference type="SAM" id="MobiDB-lite"/>
    </source>
</evidence>
<organism evidence="2 3">
    <name type="scientific">Portunus trituberculatus</name>
    <name type="common">Swimming crab</name>
    <name type="synonym">Neptunus trituberculatus</name>
    <dbReference type="NCBI Taxonomy" id="210409"/>
    <lineage>
        <taxon>Eukaryota</taxon>
        <taxon>Metazoa</taxon>
        <taxon>Ecdysozoa</taxon>
        <taxon>Arthropoda</taxon>
        <taxon>Crustacea</taxon>
        <taxon>Multicrustacea</taxon>
        <taxon>Malacostraca</taxon>
        <taxon>Eumalacostraca</taxon>
        <taxon>Eucarida</taxon>
        <taxon>Decapoda</taxon>
        <taxon>Pleocyemata</taxon>
        <taxon>Brachyura</taxon>
        <taxon>Eubrachyura</taxon>
        <taxon>Portunoidea</taxon>
        <taxon>Portunidae</taxon>
        <taxon>Portuninae</taxon>
        <taxon>Portunus</taxon>
    </lineage>
</organism>
<reference evidence="2 3" key="1">
    <citation type="submission" date="2019-05" db="EMBL/GenBank/DDBJ databases">
        <title>Another draft genome of Portunus trituberculatus and its Hox gene families provides insights of decapod evolution.</title>
        <authorList>
            <person name="Jeong J.-H."/>
            <person name="Song I."/>
            <person name="Kim S."/>
            <person name="Choi T."/>
            <person name="Kim D."/>
            <person name="Ryu S."/>
            <person name="Kim W."/>
        </authorList>
    </citation>
    <scope>NUCLEOTIDE SEQUENCE [LARGE SCALE GENOMIC DNA]</scope>
    <source>
        <tissue evidence="2">Muscle</tissue>
    </source>
</reference>
<feature type="region of interest" description="Disordered" evidence="1">
    <location>
        <begin position="127"/>
        <end position="166"/>
    </location>
</feature>